<feature type="chain" id="PRO_5034039007" evidence="3">
    <location>
        <begin position="24"/>
        <end position="412"/>
    </location>
</feature>
<name>A0A8H4CVC9_COLGL</name>
<dbReference type="Gene3D" id="1.10.1280.10">
    <property type="entry name" value="Di-copper center containing domain from catechol oxidase"/>
    <property type="match status" value="1"/>
</dbReference>
<sequence>MLPPSSILAAAALPLLLAQSASARVMPRATNYTQEAVDSGEALSDLHAQAYNNALARLAANGTSQCTKDNVRVRREWRNMPGEDRIAYTDAVTCLQSKAPLYTDIAGSKSMFDDFVALHQNMTGYVHMSISCPLTYLSKATFLLWHRYYIHTYEEKLSTECGYTGTLPYWEWSLDGDDPASSPIFDGSATSMGSDGAYVAHDGLVLNSTEQVITLPAGTGGGCVTSGPFTNMTVHLGPEAMPNLGSVVSNNSDTPTADNPRCLKRDLNGAVLRTWASFRNVTDLITENDNIEWFQGIAQGQTNYSGLGQLGVHGAGHYAFGLDPGSDVYISPGDPVFYLHHTQLDRVYWLWQNLDWENRQTIFGTGTMENSPPSSVVQLDDLLDLGPLNDKVSLRNAMDTMAGPFCYIYATD</sequence>
<dbReference type="SUPFAM" id="SSF48056">
    <property type="entry name" value="Di-copper centre-containing domain"/>
    <property type="match status" value="1"/>
</dbReference>
<dbReference type="GO" id="GO:0046872">
    <property type="term" value="F:metal ion binding"/>
    <property type="evidence" value="ECO:0007669"/>
    <property type="project" value="UniProtKB-KW"/>
</dbReference>
<dbReference type="Proteomes" id="UP000613401">
    <property type="component" value="Unassembled WGS sequence"/>
</dbReference>
<comment type="caution">
    <text evidence="5">The sequence shown here is derived from an EMBL/GenBank/DDBJ whole genome shotgun (WGS) entry which is preliminary data.</text>
</comment>
<dbReference type="GO" id="GO:0016491">
    <property type="term" value="F:oxidoreductase activity"/>
    <property type="evidence" value="ECO:0007669"/>
    <property type="project" value="UniProtKB-KW"/>
</dbReference>
<keyword evidence="3" id="KW-0732">Signal</keyword>
<keyword evidence="1" id="KW-0479">Metal-binding</keyword>
<dbReference type="EMBL" id="WVTB01000010">
    <property type="protein sequence ID" value="KAF3810761.1"/>
    <property type="molecule type" value="Genomic_DNA"/>
</dbReference>
<dbReference type="Pfam" id="PF00264">
    <property type="entry name" value="Tyrosinase"/>
    <property type="match status" value="1"/>
</dbReference>
<keyword evidence="2" id="KW-0560">Oxidoreductase</keyword>
<evidence type="ECO:0000256" key="2">
    <source>
        <dbReference type="ARBA" id="ARBA00023002"/>
    </source>
</evidence>
<keyword evidence="6" id="KW-1185">Reference proteome</keyword>
<dbReference type="GeneID" id="69013817"/>
<feature type="domain" description="Tyrosinase copper-binding" evidence="4">
    <location>
        <begin position="334"/>
        <end position="345"/>
    </location>
</feature>
<dbReference type="PANTHER" id="PTHR11474">
    <property type="entry name" value="TYROSINASE FAMILY MEMBER"/>
    <property type="match status" value="1"/>
</dbReference>
<organism evidence="5 6">
    <name type="scientific">Colletotrichum gloeosporioides</name>
    <name type="common">Anthracnose fungus</name>
    <name type="synonym">Glomerella cingulata</name>
    <dbReference type="NCBI Taxonomy" id="474922"/>
    <lineage>
        <taxon>Eukaryota</taxon>
        <taxon>Fungi</taxon>
        <taxon>Dikarya</taxon>
        <taxon>Ascomycota</taxon>
        <taxon>Pezizomycotina</taxon>
        <taxon>Sordariomycetes</taxon>
        <taxon>Hypocreomycetidae</taxon>
        <taxon>Glomerellales</taxon>
        <taxon>Glomerellaceae</taxon>
        <taxon>Colletotrichum</taxon>
        <taxon>Colletotrichum gloeosporioides species complex</taxon>
    </lineage>
</organism>
<evidence type="ECO:0000313" key="5">
    <source>
        <dbReference type="EMBL" id="KAF3810761.1"/>
    </source>
</evidence>
<dbReference type="InterPro" id="IPR008922">
    <property type="entry name" value="Di-copper_centre_dom_sf"/>
</dbReference>
<evidence type="ECO:0000313" key="6">
    <source>
        <dbReference type="Proteomes" id="UP000613401"/>
    </source>
</evidence>
<reference evidence="5" key="2">
    <citation type="submission" date="2020-03" db="EMBL/GenBank/DDBJ databases">
        <authorList>
            <person name="Fu F.-F."/>
            <person name="Chen J."/>
        </authorList>
    </citation>
    <scope>NUCLEOTIDE SEQUENCE</scope>
    <source>
        <strain evidence="5">Lc1</strain>
    </source>
</reference>
<dbReference type="InterPro" id="IPR050316">
    <property type="entry name" value="Tyrosinase/Hemocyanin"/>
</dbReference>
<reference evidence="5" key="1">
    <citation type="journal article" date="2020" name="Phytopathology">
        <title>Genome sequence and comparative analysis of Colletotrichum gloeosporioides isolated from Liriodendron leaves.</title>
        <authorList>
            <person name="Fu F.F."/>
            <person name="Hao Z."/>
            <person name="Wang P."/>
            <person name="Lu Y."/>
            <person name="Xue L.J."/>
            <person name="Wei G."/>
            <person name="Tian Y."/>
            <person name="Baishi H."/>
            <person name="Xu H."/>
            <person name="Shi J."/>
            <person name="Cheng T."/>
            <person name="Wang G."/>
            <person name="Yi Y."/>
            <person name="Chen J."/>
        </authorList>
    </citation>
    <scope>NUCLEOTIDE SEQUENCE</scope>
    <source>
        <strain evidence="5">Lc1</strain>
    </source>
</reference>
<dbReference type="PROSITE" id="PS00498">
    <property type="entry name" value="TYROSINASE_2"/>
    <property type="match status" value="1"/>
</dbReference>
<dbReference type="PANTHER" id="PTHR11474:SF125">
    <property type="entry name" value="N-ACETYL-6-HYDROXYTRYPTOPHAN OXIDASE IVOB-RELATED"/>
    <property type="match status" value="1"/>
</dbReference>
<dbReference type="InterPro" id="IPR002227">
    <property type="entry name" value="Tyrosinase_Cu-bd"/>
</dbReference>
<dbReference type="AlphaFoldDB" id="A0A8H4CVC9"/>
<dbReference type="RefSeq" id="XP_045269920.1">
    <property type="nucleotide sequence ID" value="XM_045406668.1"/>
</dbReference>
<feature type="signal peptide" evidence="3">
    <location>
        <begin position="1"/>
        <end position="23"/>
    </location>
</feature>
<protein>
    <submittedName>
        <fullName evidence="5">Tyrosinase-like protein orsC</fullName>
    </submittedName>
</protein>
<proteinExistence type="predicted"/>
<evidence type="ECO:0000256" key="3">
    <source>
        <dbReference type="SAM" id="SignalP"/>
    </source>
</evidence>
<accession>A0A8H4CVC9</accession>
<evidence type="ECO:0000256" key="1">
    <source>
        <dbReference type="ARBA" id="ARBA00022723"/>
    </source>
</evidence>
<evidence type="ECO:0000259" key="4">
    <source>
        <dbReference type="PROSITE" id="PS00498"/>
    </source>
</evidence>
<gene>
    <name evidence="5" type="ORF">GCG54_00006669</name>
</gene>
<dbReference type="PRINTS" id="PR00092">
    <property type="entry name" value="TYROSINASE"/>
</dbReference>